<evidence type="ECO:0000313" key="1">
    <source>
        <dbReference type="EMBL" id="OSC98939.1"/>
    </source>
</evidence>
<dbReference type="EMBL" id="KZ084132">
    <property type="protein sequence ID" value="OSC98939.1"/>
    <property type="molecule type" value="Genomic_DNA"/>
</dbReference>
<name>A0A1Y2ICQ5_TRAC3</name>
<keyword evidence="2" id="KW-1185">Reference proteome</keyword>
<dbReference type="Proteomes" id="UP000193067">
    <property type="component" value="Unassembled WGS sequence"/>
</dbReference>
<accession>A0A1Y2ICQ5</accession>
<dbReference type="AlphaFoldDB" id="A0A1Y2ICQ5"/>
<gene>
    <name evidence="1" type="ORF">PYCCODRAFT_1438740</name>
</gene>
<organism evidence="1 2">
    <name type="scientific">Trametes coccinea (strain BRFM310)</name>
    <name type="common">Pycnoporus coccineus</name>
    <dbReference type="NCBI Taxonomy" id="1353009"/>
    <lineage>
        <taxon>Eukaryota</taxon>
        <taxon>Fungi</taxon>
        <taxon>Dikarya</taxon>
        <taxon>Basidiomycota</taxon>
        <taxon>Agaricomycotina</taxon>
        <taxon>Agaricomycetes</taxon>
        <taxon>Polyporales</taxon>
        <taxon>Polyporaceae</taxon>
        <taxon>Trametes</taxon>
    </lineage>
</organism>
<reference evidence="1 2" key="1">
    <citation type="journal article" date="2015" name="Biotechnol. Biofuels">
        <title>Enhanced degradation of softwood versus hardwood by the white-rot fungus Pycnoporus coccineus.</title>
        <authorList>
            <person name="Couturier M."/>
            <person name="Navarro D."/>
            <person name="Chevret D."/>
            <person name="Henrissat B."/>
            <person name="Piumi F."/>
            <person name="Ruiz-Duenas F.J."/>
            <person name="Martinez A.T."/>
            <person name="Grigoriev I.V."/>
            <person name="Riley R."/>
            <person name="Lipzen A."/>
            <person name="Berrin J.G."/>
            <person name="Master E.R."/>
            <person name="Rosso M.N."/>
        </authorList>
    </citation>
    <scope>NUCLEOTIDE SEQUENCE [LARGE SCALE GENOMIC DNA]</scope>
    <source>
        <strain evidence="1 2">BRFM310</strain>
    </source>
</reference>
<protein>
    <submittedName>
        <fullName evidence="1">Uncharacterized protein</fullName>
    </submittedName>
</protein>
<evidence type="ECO:0000313" key="2">
    <source>
        <dbReference type="Proteomes" id="UP000193067"/>
    </source>
</evidence>
<sequence length="168" mass="18684">MPSTANHLTSLPSAFGPRRMPWRHHGGNRVLVPESLSHFALEPSYIFHTRTLLGFSVQNAAIEASTLQALFALHSTLTSLLTNHLRDSRCRGSNCGVAIVRRAESSMSLRELRHSMWSNRRSTSEEYYVVTRTGSEMQMESTLPQQGVNLMSYVSTMRTGAGHTQGPP</sequence>
<proteinExistence type="predicted"/>